<dbReference type="CDD" id="cd01425">
    <property type="entry name" value="RPS2"/>
    <property type="match status" value="1"/>
</dbReference>
<dbReference type="EMBL" id="JAWJWF010000001">
    <property type="protein sequence ID" value="KAK6641690.1"/>
    <property type="molecule type" value="Genomic_DNA"/>
</dbReference>
<dbReference type="PANTHER" id="PTHR12534:SF0">
    <property type="entry name" value="SMALL RIBOSOMAL SUBUNIT PROTEIN US2M"/>
    <property type="match status" value="1"/>
</dbReference>
<organism evidence="4 5">
    <name type="scientific">Polyplax serrata</name>
    <name type="common">Common mouse louse</name>
    <dbReference type="NCBI Taxonomy" id="468196"/>
    <lineage>
        <taxon>Eukaryota</taxon>
        <taxon>Metazoa</taxon>
        <taxon>Ecdysozoa</taxon>
        <taxon>Arthropoda</taxon>
        <taxon>Hexapoda</taxon>
        <taxon>Insecta</taxon>
        <taxon>Pterygota</taxon>
        <taxon>Neoptera</taxon>
        <taxon>Paraneoptera</taxon>
        <taxon>Psocodea</taxon>
        <taxon>Troctomorpha</taxon>
        <taxon>Phthiraptera</taxon>
        <taxon>Anoplura</taxon>
        <taxon>Polyplacidae</taxon>
        <taxon>Polyplax</taxon>
    </lineage>
</organism>
<evidence type="ECO:0000256" key="1">
    <source>
        <dbReference type="ARBA" id="ARBA00006242"/>
    </source>
</evidence>
<dbReference type="PROSITE" id="PS00962">
    <property type="entry name" value="RIBOSOMAL_S2_1"/>
    <property type="match status" value="1"/>
</dbReference>
<proteinExistence type="inferred from homology"/>
<dbReference type="Pfam" id="PF00318">
    <property type="entry name" value="Ribosomal_S2"/>
    <property type="match status" value="2"/>
</dbReference>
<dbReference type="PRINTS" id="PR00395">
    <property type="entry name" value="RIBOSOMALS2"/>
</dbReference>
<reference evidence="4 5" key="1">
    <citation type="submission" date="2023-09" db="EMBL/GenBank/DDBJ databases">
        <title>Genomes of two closely related lineages of the louse Polyplax serrata with different host specificities.</title>
        <authorList>
            <person name="Martinu J."/>
            <person name="Tarabai H."/>
            <person name="Stefka J."/>
            <person name="Hypsa V."/>
        </authorList>
    </citation>
    <scope>NUCLEOTIDE SEQUENCE [LARGE SCALE GENOMIC DNA]</scope>
    <source>
        <strain evidence="4">98ZLc_SE</strain>
    </source>
</reference>
<name>A0ABR1BID2_POLSC</name>
<evidence type="ECO:0008006" key="6">
    <source>
        <dbReference type="Google" id="ProtNLM"/>
    </source>
</evidence>
<keyword evidence="3" id="KW-0687">Ribonucleoprotein</keyword>
<dbReference type="InterPro" id="IPR023591">
    <property type="entry name" value="Ribosomal_uS2_flav_dom_sf"/>
</dbReference>
<evidence type="ECO:0000256" key="3">
    <source>
        <dbReference type="ARBA" id="ARBA00023274"/>
    </source>
</evidence>
<accession>A0ABR1BID2</accession>
<dbReference type="PANTHER" id="PTHR12534">
    <property type="entry name" value="30S RIBOSOMAL PROTEIN S2 PROKARYOTIC AND ORGANELLAR"/>
    <property type="match status" value="1"/>
</dbReference>
<sequence>MLLRKTLVEGCKNIKKCLSTLPLQNVDNTSPEDPRPASSKLDILQHPDYFNVADMFTIKDLFDARVHLGHKKTSLNENMKPYLFGSRMNHLIFDLNITANCLQKALNFAAHIAYNDGIILFVSRNSQHTLMVERTAAECKEFAITRQWKLGCFTASDKVFGYLVRLPDLCIVLNTLEENGFEHPVVTESAKMLIPTIGIVDSNSNPNLVTYPVPGNDDSYVSVKLYCELFKKAILKGKSERLKHESSSNQDKTTATK</sequence>
<dbReference type="InterPro" id="IPR005706">
    <property type="entry name" value="Ribosomal_uS2_bac/mit/plastid"/>
</dbReference>
<evidence type="ECO:0000313" key="4">
    <source>
        <dbReference type="EMBL" id="KAK6641690.1"/>
    </source>
</evidence>
<evidence type="ECO:0000256" key="2">
    <source>
        <dbReference type="ARBA" id="ARBA00022980"/>
    </source>
</evidence>
<comment type="similarity">
    <text evidence="1">Belongs to the universal ribosomal protein uS2 family.</text>
</comment>
<comment type="caution">
    <text evidence="4">The sequence shown here is derived from an EMBL/GenBank/DDBJ whole genome shotgun (WGS) entry which is preliminary data.</text>
</comment>
<keyword evidence="5" id="KW-1185">Reference proteome</keyword>
<dbReference type="Proteomes" id="UP001359485">
    <property type="component" value="Unassembled WGS sequence"/>
</dbReference>
<keyword evidence="2" id="KW-0689">Ribosomal protein</keyword>
<dbReference type="HAMAP" id="MF_00291_B">
    <property type="entry name" value="Ribosomal_uS2_B"/>
    <property type="match status" value="1"/>
</dbReference>
<evidence type="ECO:0000313" key="5">
    <source>
        <dbReference type="Proteomes" id="UP001359485"/>
    </source>
</evidence>
<dbReference type="Gene3D" id="3.40.50.10490">
    <property type="entry name" value="Glucose-6-phosphate isomerase like protein, domain 1"/>
    <property type="match status" value="1"/>
</dbReference>
<protein>
    <recommendedName>
        <fullName evidence="6">28S ribosomal protein S2, mitochondrial</fullName>
    </recommendedName>
</protein>
<dbReference type="SUPFAM" id="SSF52313">
    <property type="entry name" value="Ribosomal protein S2"/>
    <property type="match status" value="1"/>
</dbReference>
<gene>
    <name evidence="4" type="ORF">RUM44_013405</name>
</gene>
<dbReference type="InterPro" id="IPR018130">
    <property type="entry name" value="Ribosomal_uS2_CS"/>
</dbReference>
<dbReference type="InterPro" id="IPR001865">
    <property type="entry name" value="Ribosomal_uS2"/>
</dbReference>